<evidence type="ECO:0000313" key="7">
    <source>
        <dbReference type="Proteomes" id="UP001235939"/>
    </source>
</evidence>
<evidence type="ECO:0000256" key="4">
    <source>
        <dbReference type="ARBA" id="ARBA00023478"/>
    </source>
</evidence>
<feature type="compositionally biased region" description="Acidic residues" evidence="5">
    <location>
        <begin position="147"/>
        <end position="164"/>
    </location>
</feature>
<sequence length="498" mass="55467">MSLDVFFSTRHQLSAWKSGVTKCLSFWAKKWSISLCGREAMYPFYVDYTYAFCWGMGTKTCPNSVIKFSSRYSFSILIFFWRFILDSPIIAMSSADVYKVMSLVSFNSSSLESNAIALGIIGAIIILLSVKNAVSQINNNKPKHDDDSSDEDFSSDSDSDNDSIESDKPESSEKLCMEIELDDTISDISMHPKEDKLCISTLDGKIFLYSYSIEDGEANEIRSWDKNKGALVKFSDDGSYLFVATRKKKSSIKIYDPNSGNLKCLIKDDYDSKIFSLLPIDDYLVAAGYDDGYFKVWDYRKKTCIMEDKQCEDFISSLCTNTRKKIILATSGEGTLTAFDIRKKKMEVQSELFDSELLSAAFVKKESKLIVGTGEGVINIFNKDEWGNISDRFPVTTDSIDCLVPITEDVIAAGSSDGSILAINILPNKVLGPIGNHGGMPIVSLAISHDKNYIASSSHDSRVKIFDVSSFKEVPKSMLQGALVIYTFFPAGKKLLKC</sequence>
<evidence type="ECO:0000256" key="1">
    <source>
        <dbReference type="ARBA" id="ARBA00007625"/>
    </source>
</evidence>
<keyword evidence="2" id="KW-0853">WD repeat</keyword>
<keyword evidence="7" id="KW-1185">Reference proteome</keyword>
<evidence type="ECO:0000256" key="2">
    <source>
        <dbReference type="ARBA" id="ARBA00022574"/>
    </source>
</evidence>
<evidence type="ECO:0000313" key="6">
    <source>
        <dbReference type="EMBL" id="UYV62992.1"/>
    </source>
</evidence>
<dbReference type="PANTHER" id="PTHR44019">
    <property type="entry name" value="WD REPEAT-CONTAINING PROTEIN 55"/>
    <property type="match status" value="1"/>
</dbReference>
<dbReference type="InterPro" id="IPR036322">
    <property type="entry name" value="WD40_repeat_dom_sf"/>
</dbReference>
<evidence type="ECO:0000256" key="3">
    <source>
        <dbReference type="ARBA" id="ARBA00022737"/>
    </source>
</evidence>
<dbReference type="InterPro" id="IPR015943">
    <property type="entry name" value="WD40/YVTN_repeat-like_dom_sf"/>
</dbReference>
<protein>
    <recommendedName>
        <fullName evidence="4">WD repeat-containing protein 55 homolog</fullName>
    </recommendedName>
</protein>
<name>A0ABY6K300_9ARAC</name>
<organism evidence="6 7">
    <name type="scientific">Cordylochernes scorpioides</name>
    <dbReference type="NCBI Taxonomy" id="51811"/>
    <lineage>
        <taxon>Eukaryota</taxon>
        <taxon>Metazoa</taxon>
        <taxon>Ecdysozoa</taxon>
        <taxon>Arthropoda</taxon>
        <taxon>Chelicerata</taxon>
        <taxon>Arachnida</taxon>
        <taxon>Pseudoscorpiones</taxon>
        <taxon>Cheliferoidea</taxon>
        <taxon>Chernetidae</taxon>
        <taxon>Cordylochernes</taxon>
    </lineage>
</organism>
<dbReference type="SUPFAM" id="SSF50978">
    <property type="entry name" value="WD40 repeat-like"/>
    <property type="match status" value="1"/>
</dbReference>
<dbReference type="Pfam" id="PF24796">
    <property type="entry name" value="WDR55"/>
    <property type="match status" value="1"/>
</dbReference>
<dbReference type="PANTHER" id="PTHR44019:SF20">
    <property type="entry name" value="WD REPEAT-CONTAINING PROTEIN 55"/>
    <property type="match status" value="1"/>
</dbReference>
<accession>A0ABY6K300</accession>
<dbReference type="SMART" id="SM00320">
    <property type="entry name" value="WD40"/>
    <property type="match status" value="6"/>
</dbReference>
<keyword evidence="3" id="KW-0677">Repeat</keyword>
<comment type="similarity">
    <text evidence="1">Belongs to the WD repeat WDR55 family.</text>
</comment>
<dbReference type="Gene3D" id="2.130.10.10">
    <property type="entry name" value="YVTN repeat-like/Quinoprotein amine dehydrogenase"/>
    <property type="match status" value="2"/>
</dbReference>
<gene>
    <name evidence="6" type="ORF">LAZ67_2002778</name>
</gene>
<dbReference type="Proteomes" id="UP001235939">
    <property type="component" value="Chromosome 02"/>
</dbReference>
<feature type="region of interest" description="Disordered" evidence="5">
    <location>
        <begin position="139"/>
        <end position="173"/>
    </location>
</feature>
<dbReference type="EMBL" id="CP092864">
    <property type="protein sequence ID" value="UYV62992.1"/>
    <property type="molecule type" value="Genomic_DNA"/>
</dbReference>
<reference evidence="6 7" key="1">
    <citation type="submission" date="2022-01" db="EMBL/GenBank/DDBJ databases">
        <title>A chromosomal length assembly of Cordylochernes scorpioides.</title>
        <authorList>
            <person name="Zeh D."/>
            <person name="Zeh J."/>
        </authorList>
    </citation>
    <scope>NUCLEOTIDE SEQUENCE [LARGE SCALE GENOMIC DNA]</scope>
    <source>
        <strain evidence="6">IN4F17</strain>
        <tissue evidence="6">Whole Body</tissue>
    </source>
</reference>
<proteinExistence type="inferred from homology"/>
<dbReference type="InterPro" id="IPR050505">
    <property type="entry name" value="WDR55/POC1"/>
</dbReference>
<dbReference type="InterPro" id="IPR001680">
    <property type="entry name" value="WD40_rpt"/>
</dbReference>
<evidence type="ECO:0000256" key="5">
    <source>
        <dbReference type="SAM" id="MobiDB-lite"/>
    </source>
</evidence>